<dbReference type="PANTHER" id="PTHR42951">
    <property type="entry name" value="METALLO-BETA-LACTAMASE DOMAIN-CONTAINING"/>
    <property type="match status" value="1"/>
</dbReference>
<dbReference type="InterPro" id="IPR001279">
    <property type="entry name" value="Metallo-B-lactamas"/>
</dbReference>
<proteinExistence type="predicted"/>
<dbReference type="CDD" id="cd07721">
    <property type="entry name" value="yflN-like_MBL-fold"/>
    <property type="match status" value="1"/>
</dbReference>
<evidence type="ECO:0000313" key="2">
    <source>
        <dbReference type="EMBL" id="XDV58633.1"/>
    </source>
</evidence>
<feature type="domain" description="Metallo-beta-lactamase" evidence="1">
    <location>
        <begin position="39"/>
        <end position="249"/>
    </location>
</feature>
<sequence length="280" mass="30306">MTQIPLSSAAEAEHPKFDLDRNDNTRQIVADVAYRQLAIVNVIFVGLESAGDGNWVLVDAGIPGSAQAIRSAASARFGGQGRPACIVMTHAHFDHVGALETLAREWDVPVYAHAAEHPYLDGSQSYPPADPSVGGGLLARLSPLFPTKPVNVASRLYDLPSDHSVPFMQDWRWTPGHTPGHVSLWRERDRVLIAGDAFITTRQESVYAAVTQTPEMHGPPMYFTPDWVSAKASVRELAALGPEIVVTGHGAAMQGAEMRAALDSLALRFDEVAVPESQQR</sequence>
<dbReference type="SMART" id="SM00849">
    <property type="entry name" value="Lactamase_B"/>
    <property type="match status" value="1"/>
</dbReference>
<protein>
    <submittedName>
        <fullName evidence="2">MBL fold metallo-hydrolase</fullName>
    </submittedName>
</protein>
<reference evidence="2" key="1">
    <citation type="submission" date="2024-08" db="EMBL/GenBank/DDBJ databases">
        <authorList>
            <person name="Chaddad Z."/>
            <person name="Lamrabet M."/>
            <person name="Bouhnik O."/>
            <person name="Alami S."/>
            <person name="Wipf D."/>
            <person name="Courty P.E."/>
            <person name="Missbah El Idrissi M."/>
        </authorList>
    </citation>
    <scope>NUCLEOTIDE SEQUENCE</scope>
    <source>
        <strain evidence="2">LLZ17</strain>
    </source>
</reference>
<dbReference type="InterPro" id="IPR050855">
    <property type="entry name" value="NDM-1-like"/>
</dbReference>
<evidence type="ECO:0000259" key="1">
    <source>
        <dbReference type="SMART" id="SM00849"/>
    </source>
</evidence>
<accession>A0AB39XL07</accession>
<dbReference type="Pfam" id="PF00753">
    <property type="entry name" value="Lactamase_B"/>
    <property type="match status" value="1"/>
</dbReference>
<dbReference type="PANTHER" id="PTHR42951:SF17">
    <property type="entry name" value="METALLO-BETA-LACTAMASE DOMAIN-CONTAINING PROTEIN"/>
    <property type="match status" value="1"/>
</dbReference>
<dbReference type="AlphaFoldDB" id="A0AB39XL07"/>
<dbReference type="Gene3D" id="3.60.15.10">
    <property type="entry name" value="Ribonuclease Z/Hydroxyacylglutathione hydrolase-like"/>
    <property type="match status" value="1"/>
</dbReference>
<dbReference type="EMBL" id="CP165734">
    <property type="protein sequence ID" value="XDV58633.1"/>
    <property type="molecule type" value="Genomic_DNA"/>
</dbReference>
<name>A0AB39XL07_9BRAD</name>
<organism evidence="2">
    <name type="scientific">Bradyrhizobium sp. LLZ17</name>
    <dbReference type="NCBI Taxonomy" id="3239388"/>
    <lineage>
        <taxon>Bacteria</taxon>
        <taxon>Pseudomonadati</taxon>
        <taxon>Pseudomonadota</taxon>
        <taxon>Alphaproteobacteria</taxon>
        <taxon>Hyphomicrobiales</taxon>
        <taxon>Nitrobacteraceae</taxon>
        <taxon>Bradyrhizobium</taxon>
    </lineage>
</organism>
<gene>
    <name evidence="2" type="ORF">AB8Z38_03700</name>
</gene>
<dbReference type="SUPFAM" id="SSF56281">
    <property type="entry name" value="Metallo-hydrolase/oxidoreductase"/>
    <property type="match status" value="1"/>
</dbReference>
<dbReference type="InterPro" id="IPR036866">
    <property type="entry name" value="RibonucZ/Hydroxyglut_hydro"/>
</dbReference>
<dbReference type="RefSeq" id="WP_369723179.1">
    <property type="nucleotide sequence ID" value="NZ_CP165734.1"/>
</dbReference>